<keyword evidence="1" id="KW-0677">Repeat</keyword>
<name>T0L0K7_COLGC</name>
<dbReference type="AlphaFoldDB" id="T0L0K7"/>
<dbReference type="InterPro" id="IPR003593">
    <property type="entry name" value="AAA+_ATPase"/>
</dbReference>
<dbReference type="SMART" id="SM00382">
    <property type="entry name" value="AAA"/>
    <property type="match status" value="1"/>
</dbReference>
<dbReference type="InterPro" id="IPR027417">
    <property type="entry name" value="P-loop_NTPase"/>
</dbReference>
<proteinExistence type="predicted"/>
<dbReference type="EMBL" id="AMYD01000298">
    <property type="protein sequence ID" value="EQB58428.1"/>
    <property type="molecule type" value="Genomic_DNA"/>
</dbReference>
<dbReference type="HOGENOM" id="CLU_002406_4_0_1"/>
<dbReference type="OrthoDB" id="4844626at2759"/>
<dbReference type="STRING" id="1237896.T0L0K7"/>
<organism evidence="3 4">
    <name type="scientific">Colletotrichum gloeosporioides (strain Cg-14)</name>
    <name type="common">Anthracnose fungus</name>
    <name type="synonym">Glomerella cingulata</name>
    <dbReference type="NCBI Taxonomy" id="1237896"/>
    <lineage>
        <taxon>Eukaryota</taxon>
        <taxon>Fungi</taxon>
        <taxon>Dikarya</taxon>
        <taxon>Ascomycota</taxon>
        <taxon>Pezizomycotina</taxon>
        <taxon>Sordariomycetes</taxon>
        <taxon>Hypocreomycetidae</taxon>
        <taxon>Glomerellales</taxon>
        <taxon>Glomerellaceae</taxon>
        <taxon>Colletotrichum</taxon>
        <taxon>Colletotrichum gloeosporioides species complex</taxon>
    </lineage>
</organism>
<feature type="domain" description="NACHT" evidence="2">
    <location>
        <begin position="278"/>
        <end position="410"/>
    </location>
</feature>
<evidence type="ECO:0000313" key="3">
    <source>
        <dbReference type="EMBL" id="EQB58428.1"/>
    </source>
</evidence>
<dbReference type="SUPFAM" id="SSF52540">
    <property type="entry name" value="P-loop containing nucleoside triphosphate hydrolases"/>
    <property type="match status" value="1"/>
</dbReference>
<reference evidence="4" key="1">
    <citation type="journal article" date="2013" name="Mol. Plant Microbe Interact.">
        <title>Global aspects of pacC regulation of pathogenicity genes in Colletotrichum gloeosporioides as revealed by transcriptome analysis.</title>
        <authorList>
            <person name="Alkan N."/>
            <person name="Meng X."/>
            <person name="Friedlander G."/>
            <person name="Reuveni E."/>
            <person name="Sukno S."/>
            <person name="Sherman A."/>
            <person name="Thon M."/>
            <person name="Fluhr R."/>
            <person name="Prusky D."/>
        </authorList>
    </citation>
    <scope>NUCLEOTIDE SEQUENCE [LARGE SCALE GENOMIC DNA]</scope>
    <source>
        <strain evidence="4">Cg-14</strain>
    </source>
</reference>
<dbReference type="Pfam" id="PF24809">
    <property type="entry name" value="DUF7708"/>
    <property type="match status" value="1"/>
</dbReference>
<dbReference type="InterPro" id="IPR056125">
    <property type="entry name" value="DUF7708"/>
</dbReference>
<comment type="caution">
    <text evidence="3">The sequence shown here is derived from an EMBL/GenBank/DDBJ whole genome shotgun (WGS) entry which is preliminary data.</text>
</comment>
<dbReference type="Proteomes" id="UP000015530">
    <property type="component" value="Unassembled WGS sequence"/>
</dbReference>
<protein>
    <recommendedName>
        <fullName evidence="2">NACHT domain-containing protein</fullName>
    </recommendedName>
</protein>
<dbReference type="PROSITE" id="PS50837">
    <property type="entry name" value="NACHT"/>
    <property type="match status" value="1"/>
</dbReference>
<sequence>MASNSQLKDGFKRAAENFKDSIPADLAKRFAKQTNNLASLRDEIKAIQDDHGKKGSLRNLPRLQKFVEAMNQLGQVIEVFVNANDLVCFIWIAKAHLDNFDKLLDVYAQIGDVIPGLLFYQDMFIQHEPLRDVLQDYYSDILKFHEAAIKVFARSKWKDIFHATWKTFNTQFDPIMKSLVRRGELLESVKLSASLDQIHIIRRQISDVYEEQLRTADNKTREKHLSRMALIKEKLRAPEYFLDQEIAAQRRDGDDSGQWIFEEPEYLSWSDTNTLKNSVLYINGIPGAGKTTLVSLIISRLLEVHTPNHSPPVSVSYFYFKHGDDERNSHESFLRAILTQLINQNTMSSQEFFEDFAKQNEVTIRSRESLETLTERALEEYRVSYLILDGLDECEREQARRTVEWLLALLGLDKYIGKTSLRIIFSGQRDGLLEDVLSEFPNIRLESSKHNADIERYCLQYASKRQKRFRLNKDLEVHIASLVTKGAQGMFLYARVVLDYLFRQVSLKELKNALRPDIFPSKLETAYQRIATSVLEGGYESETVAARKVLSLVVAAKRDLRWREIQAFFCIDTKEGTIDPDNRLLAGAKELCGSLVDLHHVNGRMSEPESVVRIVHYTAQR</sequence>
<dbReference type="Gene3D" id="3.40.50.300">
    <property type="entry name" value="P-loop containing nucleotide triphosphate hydrolases"/>
    <property type="match status" value="1"/>
</dbReference>
<evidence type="ECO:0000313" key="4">
    <source>
        <dbReference type="Proteomes" id="UP000015530"/>
    </source>
</evidence>
<dbReference type="InterPro" id="IPR007111">
    <property type="entry name" value="NACHT_NTPase"/>
</dbReference>
<gene>
    <name evidence="3" type="ORF">CGLO_01329</name>
</gene>
<evidence type="ECO:0000259" key="2">
    <source>
        <dbReference type="PROSITE" id="PS50837"/>
    </source>
</evidence>
<dbReference type="Pfam" id="PF24883">
    <property type="entry name" value="NPHP3_N"/>
    <property type="match status" value="1"/>
</dbReference>
<accession>T0L0K7</accession>
<dbReference type="PANTHER" id="PTHR10039">
    <property type="entry name" value="AMELOGENIN"/>
    <property type="match status" value="1"/>
</dbReference>
<dbReference type="InterPro" id="IPR056884">
    <property type="entry name" value="NPHP3-like_N"/>
</dbReference>
<dbReference type="OMA" id="DERRCEW"/>
<evidence type="ECO:0000256" key="1">
    <source>
        <dbReference type="ARBA" id="ARBA00022737"/>
    </source>
</evidence>